<reference evidence="4" key="1">
    <citation type="journal article" date="2013" name="Proc. Natl. Acad. Sci. U.S.A.">
        <title>Genome structure and metabolic features in the red seaweed Chondrus crispus shed light on evolution of the Archaeplastida.</title>
        <authorList>
            <person name="Collen J."/>
            <person name="Porcel B."/>
            <person name="Carre W."/>
            <person name="Ball S.G."/>
            <person name="Chaparro C."/>
            <person name="Tonon T."/>
            <person name="Barbeyron T."/>
            <person name="Michel G."/>
            <person name="Noel B."/>
            <person name="Valentin K."/>
            <person name="Elias M."/>
            <person name="Artiguenave F."/>
            <person name="Arun A."/>
            <person name="Aury J.M."/>
            <person name="Barbosa-Neto J.F."/>
            <person name="Bothwell J.H."/>
            <person name="Bouget F.Y."/>
            <person name="Brillet L."/>
            <person name="Cabello-Hurtado F."/>
            <person name="Capella-Gutierrez S."/>
            <person name="Charrier B."/>
            <person name="Cladiere L."/>
            <person name="Cock J.M."/>
            <person name="Coelho S.M."/>
            <person name="Colleoni C."/>
            <person name="Czjzek M."/>
            <person name="Da Silva C."/>
            <person name="Delage L."/>
            <person name="Denoeud F."/>
            <person name="Deschamps P."/>
            <person name="Dittami S.M."/>
            <person name="Gabaldon T."/>
            <person name="Gachon C.M."/>
            <person name="Groisillier A."/>
            <person name="Herve C."/>
            <person name="Jabbari K."/>
            <person name="Katinka M."/>
            <person name="Kloareg B."/>
            <person name="Kowalczyk N."/>
            <person name="Labadie K."/>
            <person name="Leblanc C."/>
            <person name="Lopez P.J."/>
            <person name="McLachlan D.H."/>
            <person name="Meslet-Cladiere L."/>
            <person name="Moustafa A."/>
            <person name="Nehr Z."/>
            <person name="Nyvall Collen P."/>
            <person name="Panaud O."/>
            <person name="Partensky F."/>
            <person name="Poulain J."/>
            <person name="Rensing S.A."/>
            <person name="Rousvoal S."/>
            <person name="Samson G."/>
            <person name="Symeonidi A."/>
            <person name="Weissenbach J."/>
            <person name="Zambounis A."/>
            <person name="Wincker P."/>
            <person name="Boyen C."/>
        </authorList>
    </citation>
    <scope>NUCLEOTIDE SEQUENCE [LARGE SCALE GENOMIC DNA]</scope>
    <source>
        <strain evidence="4">cv. Stackhouse</strain>
    </source>
</reference>
<dbReference type="InterPro" id="IPR039918">
    <property type="entry name" value="PPP4R4"/>
</dbReference>
<feature type="region of interest" description="Disordered" evidence="2">
    <location>
        <begin position="1"/>
        <end position="52"/>
    </location>
</feature>
<dbReference type="KEGG" id="ccp:CHC_T00006917001"/>
<feature type="compositionally biased region" description="Low complexity" evidence="2">
    <location>
        <begin position="1"/>
        <end position="11"/>
    </location>
</feature>
<feature type="region of interest" description="Disordered" evidence="2">
    <location>
        <begin position="728"/>
        <end position="749"/>
    </location>
</feature>
<dbReference type="EMBL" id="HG002094">
    <property type="protein sequence ID" value="CDF39960.1"/>
    <property type="molecule type" value="Genomic_DNA"/>
</dbReference>
<dbReference type="Gene3D" id="1.25.10.10">
    <property type="entry name" value="Leucine-rich Repeat Variant"/>
    <property type="match status" value="1"/>
</dbReference>
<dbReference type="GeneID" id="17317966"/>
<dbReference type="InterPro" id="IPR011989">
    <property type="entry name" value="ARM-like"/>
</dbReference>
<evidence type="ECO:0000313" key="3">
    <source>
        <dbReference type="EMBL" id="CDF39960.1"/>
    </source>
</evidence>
<dbReference type="OMA" id="PMIMEKY"/>
<sequence length="825" mass="91090">MAAVSTSRASTPSPPPRTLTAADLPPMPPLPDTPEHVHASISTATPGSYGEAHTEDGVEFVLLNDDVLTSVANATVAMLHGHTLERLAVLYQFPQFLEHCPHESLTLMVPRICTIIVDEKPEVQMAAAEALYFVVNIKAPPEVSKCIVVATLSVIAANPESEVFDACGEILSMMLPQVARQDVLDLVVPATRDRAAAESAESRRLAARIMGSLNDALNSSEMENLFFSHAINLADDEDDSVRAMMAQSLGPVAVNLPVNLVEKQIWPKLGILVDDKNVRVRAAAMRALAKSAEAHSSHSEKAKTYQTVLLPLYLDVCRNAAAVASKDLRTVADDTYLMLEIFSEVFGYFLCSLHKLLEGKDKEWGVALAALRAMASCNGPTVRHWCAFNMPAITLVVTHRDPDIVIAILQALAKDSDIETRATLAAGIKETANTLAKGKFRNELIESISILFMDENAQVRMNALGHLSDLLTLLSPGQEANLARVKAAVIAERDNGLISGASGEKHGAESADIDVRRLQKIFTSIEMMPFDSWRTQEILAEQIRMSAHLIPQQMLCENVAPLLFQMARESTYLVRKASMRSLMHVLRYIPDVRRRNHILKHFRTEWARGQVYWTRLAFIDGAEFALEVVSVKLFNQLFKKELLRLSHDTVPNVKTRLLRLFERLVTRWGANTDFMEALRHLSTDADPQVSQEAELMLKRLRSGCSLSEKEARQEKEREAEEDAFFVHRPKRRKPATINSEAAQKRASVPAAKIPSVQVVPSHGSVKPQIMQPKVEEHRGSPPPPEASVELVGRRSAMKPSEAGSEQPPPAKPGFFKKIFGICFGG</sequence>
<dbReference type="AlphaFoldDB" id="R7QRH3"/>
<dbReference type="PANTHER" id="PTHR21467:SF0">
    <property type="entry name" value="SERINE_THREONINE-PROTEIN PHOSPHATASE 4 REGULATORY SUBUNIT 4"/>
    <property type="match status" value="1"/>
</dbReference>
<dbReference type="InterPro" id="IPR021133">
    <property type="entry name" value="HEAT_type_2"/>
</dbReference>
<dbReference type="PROSITE" id="PS50077">
    <property type="entry name" value="HEAT_REPEAT"/>
    <property type="match status" value="1"/>
</dbReference>
<protein>
    <submittedName>
        <fullName evidence="3">Uncharacterized protein</fullName>
    </submittedName>
</protein>
<proteinExistence type="predicted"/>
<dbReference type="Proteomes" id="UP000012073">
    <property type="component" value="Unassembled WGS sequence"/>
</dbReference>
<dbReference type="OrthoDB" id="340346at2759"/>
<dbReference type="Gramene" id="CDF39960">
    <property type="protein sequence ID" value="CDF39960"/>
    <property type="gene ID" value="CHC_T00006917001"/>
</dbReference>
<feature type="repeat" description="HEAT" evidence="1">
    <location>
        <begin position="108"/>
        <end position="145"/>
    </location>
</feature>
<dbReference type="InterPro" id="IPR016024">
    <property type="entry name" value="ARM-type_fold"/>
</dbReference>
<gene>
    <name evidence="3" type="ORF">CHC_T00006917001</name>
</gene>
<organism evidence="3 4">
    <name type="scientific">Chondrus crispus</name>
    <name type="common">Carrageen Irish moss</name>
    <name type="synonym">Polymorpha crispa</name>
    <dbReference type="NCBI Taxonomy" id="2769"/>
    <lineage>
        <taxon>Eukaryota</taxon>
        <taxon>Rhodophyta</taxon>
        <taxon>Florideophyceae</taxon>
        <taxon>Rhodymeniophycidae</taxon>
        <taxon>Gigartinales</taxon>
        <taxon>Gigartinaceae</taxon>
        <taxon>Chondrus</taxon>
    </lineage>
</organism>
<evidence type="ECO:0000313" key="4">
    <source>
        <dbReference type="Proteomes" id="UP000012073"/>
    </source>
</evidence>
<dbReference type="PANTHER" id="PTHR21467">
    <property type="entry name" value="PROTEIN PHOSPHATASE 4 REGULATORY SUBUNIT 4 PPP4R4"/>
    <property type="match status" value="1"/>
</dbReference>
<evidence type="ECO:0000256" key="2">
    <source>
        <dbReference type="SAM" id="MobiDB-lite"/>
    </source>
</evidence>
<evidence type="ECO:0000256" key="1">
    <source>
        <dbReference type="PROSITE-ProRule" id="PRU00103"/>
    </source>
</evidence>
<dbReference type="RefSeq" id="XP_005710254.1">
    <property type="nucleotide sequence ID" value="XM_005710197.1"/>
</dbReference>
<dbReference type="STRING" id="2769.R7QRH3"/>
<feature type="region of interest" description="Disordered" evidence="2">
    <location>
        <begin position="771"/>
        <end position="812"/>
    </location>
</feature>
<name>R7QRH3_CHOCR</name>
<dbReference type="SUPFAM" id="SSF48371">
    <property type="entry name" value="ARM repeat"/>
    <property type="match status" value="1"/>
</dbReference>
<keyword evidence="4" id="KW-1185">Reference proteome</keyword>
<dbReference type="PhylomeDB" id="R7QRH3"/>
<accession>R7QRH3</accession>